<comment type="subcellular location">
    <subcellularLocation>
        <location evidence="1">Cell membrane</location>
    </subcellularLocation>
</comment>
<keyword evidence="2" id="KW-1003">Cell membrane</keyword>
<evidence type="ECO:0000313" key="8">
    <source>
        <dbReference type="Proteomes" id="UP000557717"/>
    </source>
</evidence>
<evidence type="ECO:0000256" key="2">
    <source>
        <dbReference type="ARBA" id="ARBA00022475"/>
    </source>
</evidence>
<feature type="domain" description="Glycosyltransferase 2-like" evidence="6">
    <location>
        <begin position="9"/>
        <end position="115"/>
    </location>
</feature>
<organism evidence="7 8">
    <name type="scientific">Haloferula luteola</name>
    <dbReference type="NCBI Taxonomy" id="595692"/>
    <lineage>
        <taxon>Bacteria</taxon>
        <taxon>Pseudomonadati</taxon>
        <taxon>Verrucomicrobiota</taxon>
        <taxon>Verrucomicrobiia</taxon>
        <taxon>Verrucomicrobiales</taxon>
        <taxon>Verrucomicrobiaceae</taxon>
        <taxon>Haloferula</taxon>
    </lineage>
</organism>
<dbReference type="Proteomes" id="UP000557717">
    <property type="component" value="Unassembled WGS sequence"/>
</dbReference>
<evidence type="ECO:0000256" key="3">
    <source>
        <dbReference type="ARBA" id="ARBA00022676"/>
    </source>
</evidence>
<sequence>MNPLPEAVSVVMRSFNEGWAIGDTLRELFDQDFPGEIDLIVIDSGSSDESLELIRQESRARLIEIPLGTYVPGPVLNLGAREARHDWIVYLNADAKPVGRDWLVNLLRPCLDDPQFGAAFSRQIPRPDCQAVFAHDYDRCFGPERESVNWDHFFSMVSCVTHRSVLDKVPIREDLQYAEDDEWTRRLIEHGYHVLYAIDSVAMHSHNYTLKQTYKRSFGDSKAAAATSTVEPRAMNYHYYVFLGWLRDSLKDARWCLKNGHTAGIPHAAAVRMAQRLGRRDGYHAGWKHYQRQA</sequence>
<dbReference type="EMBL" id="JACHFD010000004">
    <property type="protein sequence ID" value="MBB5350877.1"/>
    <property type="molecule type" value="Genomic_DNA"/>
</dbReference>
<keyword evidence="3 7" id="KW-0328">Glycosyltransferase</keyword>
<dbReference type="SUPFAM" id="SSF53448">
    <property type="entry name" value="Nucleotide-diphospho-sugar transferases"/>
    <property type="match status" value="1"/>
</dbReference>
<evidence type="ECO:0000256" key="5">
    <source>
        <dbReference type="ARBA" id="ARBA00023136"/>
    </source>
</evidence>
<dbReference type="PANTHER" id="PTHR43646">
    <property type="entry name" value="GLYCOSYLTRANSFERASE"/>
    <property type="match status" value="1"/>
</dbReference>
<keyword evidence="4 7" id="KW-0808">Transferase</keyword>
<evidence type="ECO:0000259" key="6">
    <source>
        <dbReference type="Pfam" id="PF00535"/>
    </source>
</evidence>
<dbReference type="InterPro" id="IPR029044">
    <property type="entry name" value="Nucleotide-diphossugar_trans"/>
</dbReference>
<dbReference type="GO" id="GO:0016757">
    <property type="term" value="F:glycosyltransferase activity"/>
    <property type="evidence" value="ECO:0007669"/>
    <property type="project" value="UniProtKB-KW"/>
</dbReference>
<dbReference type="RefSeq" id="WP_184016550.1">
    <property type="nucleotide sequence ID" value="NZ_JACHFD010000004.1"/>
</dbReference>
<evidence type="ECO:0000256" key="1">
    <source>
        <dbReference type="ARBA" id="ARBA00004236"/>
    </source>
</evidence>
<dbReference type="AlphaFoldDB" id="A0A840UXI7"/>
<dbReference type="PANTHER" id="PTHR43646:SF2">
    <property type="entry name" value="GLYCOSYLTRANSFERASE 2-LIKE DOMAIN-CONTAINING PROTEIN"/>
    <property type="match status" value="1"/>
</dbReference>
<evidence type="ECO:0000256" key="4">
    <source>
        <dbReference type="ARBA" id="ARBA00022679"/>
    </source>
</evidence>
<reference evidence="7 8" key="1">
    <citation type="submission" date="2020-08" db="EMBL/GenBank/DDBJ databases">
        <title>Genomic Encyclopedia of Type Strains, Phase IV (KMG-IV): sequencing the most valuable type-strain genomes for metagenomic binning, comparative biology and taxonomic classification.</title>
        <authorList>
            <person name="Goeker M."/>
        </authorList>
    </citation>
    <scope>NUCLEOTIDE SEQUENCE [LARGE SCALE GENOMIC DNA]</scope>
    <source>
        <strain evidence="7 8">YC6886</strain>
    </source>
</reference>
<name>A0A840UXI7_9BACT</name>
<keyword evidence="8" id="KW-1185">Reference proteome</keyword>
<dbReference type="GO" id="GO:0005886">
    <property type="term" value="C:plasma membrane"/>
    <property type="evidence" value="ECO:0007669"/>
    <property type="project" value="UniProtKB-SubCell"/>
</dbReference>
<dbReference type="InterPro" id="IPR001173">
    <property type="entry name" value="Glyco_trans_2-like"/>
</dbReference>
<accession>A0A840UXI7</accession>
<keyword evidence="5" id="KW-0472">Membrane</keyword>
<dbReference type="Gene3D" id="3.90.550.10">
    <property type="entry name" value="Spore Coat Polysaccharide Biosynthesis Protein SpsA, Chain A"/>
    <property type="match status" value="1"/>
</dbReference>
<gene>
    <name evidence="7" type="ORF">HNR46_001111</name>
</gene>
<dbReference type="Pfam" id="PF00535">
    <property type="entry name" value="Glycos_transf_2"/>
    <property type="match status" value="1"/>
</dbReference>
<evidence type="ECO:0000313" key="7">
    <source>
        <dbReference type="EMBL" id="MBB5350877.1"/>
    </source>
</evidence>
<comment type="caution">
    <text evidence="7">The sequence shown here is derived from an EMBL/GenBank/DDBJ whole genome shotgun (WGS) entry which is preliminary data.</text>
</comment>
<protein>
    <submittedName>
        <fullName evidence="7">Rhamnosyltransferase</fullName>
        <ecNumber evidence="7">2.4.1.-</ecNumber>
    </submittedName>
</protein>
<dbReference type="EC" id="2.4.1.-" evidence="7"/>
<proteinExistence type="predicted"/>